<dbReference type="Gene3D" id="2.130.10.10">
    <property type="entry name" value="YVTN repeat-like/Quinoprotein amine dehydrogenase"/>
    <property type="match status" value="1"/>
</dbReference>
<dbReference type="OrthoDB" id="4824484at2"/>
<dbReference type="PANTHER" id="PTHR34512">
    <property type="entry name" value="CELL SURFACE PROTEIN"/>
    <property type="match status" value="1"/>
</dbReference>
<dbReference type="Gene3D" id="2.40.128.630">
    <property type="match status" value="1"/>
</dbReference>
<keyword evidence="5" id="KW-1185">Reference proteome</keyword>
<keyword evidence="2" id="KW-0812">Transmembrane</keyword>
<dbReference type="InterPro" id="IPR015943">
    <property type="entry name" value="WD40/YVTN_repeat-like_dom_sf"/>
</dbReference>
<evidence type="ECO:0000256" key="2">
    <source>
        <dbReference type="SAM" id="Phobius"/>
    </source>
</evidence>
<dbReference type="AlphaFoldDB" id="A0A411YHY5"/>
<proteinExistence type="predicted"/>
<dbReference type="InterPro" id="IPR011047">
    <property type="entry name" value="Quinoprotein_ADH-like_sf"/>
</dbReference>
<keyword evidence="2" id="KW-1133">Transmembrane helix</keyword>
<evidence type="ECO:0000259" key="3">
    <source>
        <dbReference type="Pfam" id="PF13360"/>
    </source>
</evidence>
<feature type="compositionally biased region" description="Low complexity" evidence="1">
    <location>
        <begin position="105"/>
        <end position="121"/>
    </location>
</feature>
<sequence>MAGTTPEAGWWQASDGNWYPPEQHPDPTHRAQPADATGPGAGGGAGRTAADKGLPAGGRGALLLGGVIVVALLAVLVVVWAVPGGSAHLANADPRSSMYGYNPDGSIAEPGPAPGEPSAEPVWTAELDVGPGESPEPWANLVSVGGQLFARTHDGRLHRLDPDSGDIHGSETVDPQGPELWVHNGVVHARGAVGFDGEHRWSEPDDATPLVMVDTDVLMHRTDQDGFGERIARVDLNTGEDRWEQHLGDFDPAFQFNTFAAAEDTAFLRLDRGAGPELVALSGESGEERWHYALSGRGMADHRFTAGATPVLGNTVFAALSRDVGDTTAHEVVAVSIDSGEERWSTSPGPDDGQLTAVGDTLVWEEWAAGRLVGIDPADGEQQWEATPELPDGSISAVTGVETTLVGVVSGGDAPRLFAIDSDTGDERWSLTLDAVDWAWTNDVTVRDGRIHVAGVTEDGDVEVAAFE</sequence>
<accession>A0A411YHY5</accession>
<feature type="domain" description="Pyrrolo-quinoline quinone repeat" evidence="3">
    <location>
        <begin position="229"/>
        <end position="392"/>
    </location>
</feature>
<keyword evidence="2" id="KW-0472">Membrane</keyword>
<evidence type="ECO:0000313" key="5">
    <source>
        <dbReference type="Proteomes" id="UP000291469"/>
    </source>
</evidence>
<gene>
    <name evidence="4" type="ORF">ER308_14945</name>
</gene>
<feature type="region of interest" description="Disordered" evidence="1">
    <location>
        <begin position="101"/>
        <end position="121"/>
    </location>
</feature>
<dbReference type="EMBL" id="CP036402">
    <property type="protein sequence ID" value="QBI20729.1"/>
    <property type="molecule type" value="Genomic_DNA"/>
</dbReference>
<dbReference type="Proteomes" id="UP000291469">
    <property type="component" value="Chromosome"/>
</dbReference>
<evidence type="ECO:0000313" key="4">
    <source>
        <dbReference type="EMBL" id="QBI20729.1"/>
    </source>
</evidence>
<protein>
    <recommendedName>
        <fullName evidence="3">Pyrrolo-quinoline quinone repeat domain-containing protein</fullName>
    </recommendedName>
</protein>
<dbReference type="SUPFAM" id="SSF50998">
    <property type="entry name" value="Quinoprotein alcohol dehydrogenase-like"/>
    <property type="match status" value="1"/>
</dbReference>
<feature type="region of interest" description="Disordered" evidence="1">
    <location>
        <begin position="1"/>
        <end position="51"/>
    </location>
</feature>
<reference evidence="4 5" key="1">
    <citation type="submission" date="2019-01" db="EMBL/GenBank/DDBJ databases">
        <title>Egibacter rhizosphaerae EGI 80759T.</title>
        <authorList>
            <person name="Chen D.-D."/>
            <person name="Tian Y."/>
            <person name="Jiao J.-Y."/>
            <person name="Zhang X.-T."/>
            <person name="Zhang Y.-G."/>
            <person name="Zhang Y."/>
            <person name="Xiao M."/>
            <person name="Shu W.-S."/>
            <person name="Li W.-J."/>
        </authorList>
    </citation>
    <scope>NUCLEOTIDE SEQUENCE [LARGE SCALE GENOMIC DNA]</scope>
    <source>
        <strain evidence="4 5">EGI 80759</strain>
    </source>
</reference>
<feature type="transmembrane region" description="Helical" evidence="2">
    <location>
        <begin position="61"/>
        <end position="82"/>
    </location>
</feature>
<dbReference type="PANTHER" id="PTHR34512:SF30">
    <property type="entry name" value="OUTER MEMBRANE PROTEIN ASSEMBLY FACTOR BAMB"/>
    <property type="match status" value="1"/>
</dbReference>
<name>A0A411YHY5_9ACTN</name>
<dbReference type="RefSeq" id="WP_131155722.1">
    <property type="nucleotide sequence ID" value="NZ_CP036402.1"/>
</dbReference>
<dbReference type="Pfam" id="PF13360">
    <property type="entry name" value="PQQ_2"/>
    <property type="match status" value="1"/>
</dbReference>
<dbReference type="KEGG" id="erz:ER308_14945"/>
<organism evidence="4 5">
    <name type="scientific">Egibacter rhizosphaerae</name>
    <dbReference type="NCBI Taxonomy" id="1670831"/>
    <lineage>
        <taxon>Bacteria</taxon>
        <taxon>Bacillati</taxon>
        <taxon>Actinomycetota</taxon>
        <taxon>Nitriliruptoria</taxon>
        <taxon>Egibacterales</taxon>
        <taxon>Egibacteraceae</taxon>
        <taxon>Egibacter</taxon>
    </lineage>
</organism>
<dbReference type="InterPro" id="IPR002372">
    <property type="entry name" value="PQQ_rpt_dom"/>
</dbReference>
<evidence type="ECO:0000256" key="1">
    <source>
        <dbReference type="SAM" id="MobiDB-lite"/>
    </source>
</evidence>